<dbReference type="InterPro" id="IPR001647">
    <property type="entry name" value="HTH_TetR"/>
</dbReference>
<dbReference type="PROSITE" id="PS50977">
    <property type="entry name" value="HTH_TETR_2"/>
    <property type="match status" value="1"/>
</dbReference>
<evidence type="ECO:0000259" key="5">
    <source>
        <dbReference type="PROSITE" id="PS50977"/>
    </source>
</evidence>
<accession>A0A9W6J0W3</accession>
<comment type="caution">
    <text evidence="6">The sequence shown here is derived from an EMBL/GenBank/DDBJ whole genome shotgun (WGS) entry which is preliminary data.</text>
</comment>
<dbReference type="PANTHER" id="PTHR30055">
    <property type="entry name" value="HTH-TYPE TRANSCRIPTIONAL REGULATOR RUTR"/>
    <property type="match status" value="1"/>
</dbReference>
<proteinExistence type="predicted"/>
<evidence type="ECO:0000256" key="4">
    <source>
        <dbReference type="PROSITE-ProRule" id="PRU00335"/>
    </source>
</evidence>
<gene>
    <name evidence="6" type="ORF">GCM10008179_08970</name>
</gene>
<dbReference type="EMBL" id="BSFI01000004">
    <property type="protein sequence ID" value="GLK67259.1"/>
    <property type="molecule type" value="Genomic_DNA"/>
</dbReference>
<feature type="domain" description="HTH tetR-type" evidence="5">
    <location>
        <begin position="17"/>
        <end position="77"/>
    </location>
</feature>
<sequence>MTAKRSVTRSLRDRNRLAAREAVLDAAERLLQSSATAEFSMRALAAEAGVGFVTPFNHFGGKTAIIQALSARVIGRMAERFRNEAREGDDIDRVLAMSGVASSLLLERPAVYKAVVGSLGMVSPAPSAVWAQSRELWTLALGDLSGLAADRDVAVGALAAQLAIGFRGCLSFWIAGEITDGDLAKAAAASSASVLLGFAGAERRGLLLETIAAGPAPAAVSG</sequence>
<dbReference type="SUPFAM" id="SSF46689">
    <property type="entry name" value="Homeodomain-like"/>
    <property type="match status" value="1"/>
</dbReference>
<dbReference type="AlphaFoldDB" id="A0A9W6J0W3"/>
<keyword evidence="2 4" id="KW-0238">DNA-binding</keyword>
<reference evidence="6" key="1">
    <citation type="journal article" date="2014" name="Int. J. Syst. Evol. Microbiol.">
        <title>Complete genome sequence of Corynebacterium casei LMG S-19264T (=DSM 44701T), isolated from a smear-ripened cheese.</title>
        <authorList>
            <consortium name="US DOE Joint Genome Institute (JGI-PGF)"/>
            <person name="Walter F."/>
            <person name="Albersmeier A."/>
            <person name="Kalinowski J."/>
            <person name="Ruckert C."/>
        </authorList>
    </citation>
    <scope>NUCLEOTIDE SEQUENCE</scope>
    <source>
        <strain evidence="6">VKM B-2347</strain>
    </source>
</reference>
<organism evidence="6 7">
    <name type="scientific">Hansschlegelia plantiphila</name>
    <dbReference type="NCBI Taxonomy" id="374655"/>
    <lineage>
        <taxon>Bacteria</taxon>
        <taxon>Pseudomonadati</taxon>
        <taxon>Pseudomonadota</taxon>
        <taxon>Alphaproteobacteria</taxon>
        <taxon>Hyphomicrobiales</taxon>
        <taxon>Methylopilaceae</taxon>
        <taxon>Hansschlegelia</taxon>
    </lineage>
</organism>
<dbReference type="Gene3D" id="1.10.357.10">
    <property type="entry name" value="Tetracycline Repressor, domain 2"/>
    <property type="match status" value="1"/>
</dbReference>
<keyword evidence="3" id="KW-0804">Transcription</keyword>
<evidence type="ECO:0000256" key="2">
    <source>
        <dbReference type="ARBA" id="ARBA00023125"/>
    </source>
</evidence>
<evidence type="ECO:0000256" key="3">
    <source>
        <dbReference type="ARBA" id="ARBA00023163"/>
    </source>
</evidence>
<reference evidence="6" key="2">
    <citation type="submission" date="2023-01" db="EMBL/GenBank/DDBJ databases">
        <authorList>
            <person name="Sun Q."/>
            <person name="Evtushenko L."/>
        </authorList>
    </citation>
    <scope>NUCLEOTIDE SEQUENCE</scope>
    <source>
        <strain evidence="6">VKM B-2347</strain>
    </source>
</reference>
<name>A0A9W6J0W3_9HYPH</name>
<feature type="DNA-binding region" description="H-T-H motif" evidence="4">
    <location>
        <begin position="40"/>
        <end position="59"/>
    </location>
</feature>
<dbReference type="Proteomes" id="UP001143372">
    <property type="component" value="Unassembled WGS sequence"/>
</dbReference>
<evidence type="ECO:0000256" key="1">
    <source>
        <dbReference type="ARBA" id="ARBA00023015"/>
    </source>
</evidence>
<protein>
    <recommendedName>
        <fullName evidence="5">HTH tetR-type domain-containing protein</fullName>
    </recommendedName>
</protein>
<dbReference type="GO" id="GO:0000976">
    <property type="term" value="F:transcription cis-regulatory region binding"/>
    <property type="evidence" value="ECO:0007669"/>
    <property type="project" value="TreeGrafter"/>
</dbReference>
<dbReference type="GO" id="GO:0003700">
    <property type="term" value="F:DNA-binding transcription factor activity"/>
    <property type="evidence" value="ECO:0007669"/>
    <property type="project" value="TreeGrafter"/>
</dbReference>
<keyword evidence="1" id="KW-0805">Transcription regulation</keyword>
<dbReference type="PANTHER" id="PTHR30055:SF234">
    <property type="entry name" value="HTH-TYPE TRANSCRIPTIONAL REGULATOR BETI"/>
    <property type="match status" value="1"/>
</dbReference>
<dbReference type="RefSeq" id="WP_271167509.1">
    <property type="nucleotide sequence ID" value="NZ_BSFI01000004.1"/>
</dbReference>
<keyword evidence="7" id="KW-1185">Reference proteome</keyword>
<dbReference type="InterPro" id="IPR050109">
    <property type="entry name" value="HTH-type_TetR-like_transc_reg"/>
</dbReference>
<evidence type="ECO:0000313" key="7">
    <source>
        <dbReference type="Proteomes" id="UP001143372"/>
    </source>
</evidence>
<dbReference type="Pfam" id="PF00440">
    <property type="entry name" value="TetR_N"/>
    <property type="match status" value="1"/>
</dbReference>
<dbReference type="InterPro" id="IPR009057">
    <property type="entry name" value="Homeodomain-like_sf"/>
</dbReference>
<evidence type="ECO:0000313" key="6">
    <source>
        <dbReference type="EMBL" id="GLK67259.1"/>
    </source>
</evidence>